<protein>
    <submittedName>
        <fullName evidence="4">Porin family protein</fullName>
    </submittedName>
</protein>
<comment type="caution">
    <text evidence="4">The sequence shown here is derived from an EMBL/GenBank/DDBJ whole genome shotgun (WGS) entry which is preliminary data.</text>
</comment>
<dbReference type="InterPro" id="IPR000758">
    <property type="entry name" value="Enterovir_OMP"/>
</dbReference>
<accession>A0ABT1SQS4</accession>
<dbReference type="Gene3D" id="2.40.160.10">
    <property type="entry name" value="Porin"/>
    <property type="match status" value="1"/>
</dbReference>
<gene>
    <name evidence="4" type="ORF">NE675_01310</name>
</gene>
<dbReference type="InterPro" id="IPR023614">
    <property type="entry name" value="Porin_dom_sf"/>
</dbReference>
<keyword evidence="5" id="KW-1185">Reference proteome</keyword>
<organism evidence="4 5">
    <name type="scientific">Megasphaera massiliensis</name>
    <dbReference type="NCBI Taxonomy" id="1232428"/>
    <lineage>
        <taxon>Bacteria</taxon>
        <taxon>Bacillati</taxon>
        <taxon>Bacillota</taxon>
        <taxon>Negativicutes</taxon>
        <taxon>Veillonellales</taxon>
        <taxon>Veillonellaceae</taxon>
        <taxon>Megasphaera</taxon>
    </lineage>
</organism>
<evidence type="ECO:0000256" key="1">
    <source>
        <dbReference type="ARBA" id="ARBA00022729"/>
    </source>
</evidence>
<dbReference type="Proteomes" id="UP001206692">
    <property type="component" value="Unassembled WGS sequence"/>
</dbReference>
<dbReference type="SUPFAM" id="SSF56925">
    <property type="entry name" value="OMPA-like"/>
    <property type="match status" value="1"/>
</dbReference>
<dbReference type="RefSeq" id="WP_062413008.1">
    <property type="nucleotide sequence ID" value="NZ_JAJCIO010000001.1"/>
</dbReference>
<name>A0ABT1SQS4_9FIRM</name>
<reference evidence="4 5" key="1">
    <citation type="submission" date="2022-06" db="EMBL/GenBank/DDBJ databases">
        <title>Isolation of gut microbiota from human fecal samples.</title>
        <authorList>
            <person name="Pamer E.G."/>
            <person name="Barat B."/>
            <person name="Waligurski E."/>
            <person name="Medina S."/>
            <person name="Paddock L."/>
            <person name="Mostad J."/>
        </authorList>
    </citation>
    <scope>NUCLEOTIDE SEQUENCE [LARGE SCALE GENOMIC DNA]</scope>
    <source>
        <strain evidence="4 5">DFI.1.1</strain>
    </source>
</reference>
<dbReference type="InterPro" id="IPR027385">
    <property type="entry name" value="Beta-barrel_OMP"/>
</dbReference>
<feature type="chain" id="PRO_5045881662" evidence="2">
    <location>
        <begin position="22"/>
        <end position="192"/>
    </location>
</feature>
<evidence type="ECO:0000259" key="3">
    <source>
        <dbReference type="Pfam" id="PF13505"/>
    </source>
</evidence>
<dbReference type="InterPro" id="IPR011250">
    <property type="entry name" value="OMP/PagP_B-barrel"/>
</dbReference>
<sequence length="192" mass="21634">MKKLILTATLAAFAITTAAWAAPIKNEQPGDLKANINYGFDQKEGHGDAKSRFTGGDVTYVINDRWNLEYINNYTKGNDSHKINENYLVGNYRLTEYLSAYAGASYIKTDTYDSKKSYGYQVGVRGQVPITERWQGFASIGVGDDANTYEIGVGYDITPQWDAHLKYRRSSIDVDNYDDDVRGWQVGMGYKF</sequence>
<keyword evidence="1 2" id="KW-0732">Signal</keyword>
<dbReference type="EMBL" id="JANGEW010000001">
    <property type="protein sequence ID" value="MCQ5341675.1"/>
    <property type="molecule type" value="Genomic_DNA"/>
</dbReference>
<evidence type="ECO:0000256" key="2">
    <source>
        <dbReference type="SAM" id="SignalP"/>
    </source>
</evidence>
<evidence type="ECO:0000313" key="4">
    <source>
        <dbReference type="EMBL" id="MCQ5341675.1"/>
    </source>
</evidence>
<proteinExistence type="predicted"/>
<dbReference type="Pfam" id="PF13505">
    <property type="entry name" value="OMP_b-brl"/>
    <property type="match status" value="1"/>
</dbReference>
<feature type="signal peptide" evidence="2">
    <location>
        <begin position="1"/>
        <end position="21"/>
    </location>
</feature>
<feature type="domain" description="Outer membrane protein beta-barrel" evidence="3">
    <location>
        <begin position="9"/>
        <end position="192"/>
    </location>
</feature>
<evidence type="ECO:0000313" key="5">
    <source>
        <dbReference type="Proteomes" id="UP001206692"/>
    </source>
</evidence>
<dbReference type="PROSITE" id="PS00695">
    <property type="entry name" value="ENT_VIR_OMP_2"/>
    <property type="match status" value="1"/>
</dbReference>